<feature type="region of interest" description="Disordered" evidence="1">
    <location>
        <begin position="308"/>
        <end position="330"/>
    </location>
</feature>
<dbReference type="EMBL" id="KZ819613">
    <property type="protein sequence ID" value="PWN31295.1"/>
    <property type="molecule type" value="Genomic_DNA"/>
</dbReference>
<evidence type="ECO:0000256" key="1">
    <source>
        <dbReference type="SAM" id="MobiDB-lite"/>
    </source>
</evidence>
<evidence type="ECO:0000313" key="3">
    <source>
        <dbReference type="Proteomes" id="UP000245771"/>
    </source>
</evidence>
<feature type="compositionally biased region" description="Basic and acidic residues" evidence="1">
    <location>
        <begin position="312"/>
        <end position="323"/>
    </location>
</feature>
<dbReference type="GeneID" id="37023757"/>
<dbReference type="Proteomes" id="UP000245771">
    <property type="component" value="Unassembled WGS sequence"/>
</dbReference>
<gene>
    <name evidence="2" type="ORF">FA14DRAFT_193106</name>
</gene>
<accession>A0A316V751</accession>
<sequence>MSRSNSVTTYIRQKPLFEQNDDDDNVQFQRKYGVSSLSKSLQLLGIKPNASRTKALLRLTGDWEGRDALLQFAQSLSLLCYSMAPIRRKQLHIASESFANARRIFILGRWLNDGAETLRESWAATSNKSKDDGPDSSSSDTSSDEQEGNLELESIRFGGTEEDVLGNAQKQIGESINSPSGNNARIQSSAAKQWQKQWRKRVGLISEYLTMLGDGCEVVALLGGSSVLWRIIGGRLAARQRHGLERIAQFIFFFAFTLGLRHIELLRQERIRKLRKANKKLLRASDRVSAEADASTLLQARPLSVTEALSSHSDDPSKDEQRVRSANAGESRLRKAEYKLLMQRKKIQLLRLERTSLRAELLFTIAEILWPHHDHTRLEGWTTFVASICHMSRLTKEARWH</sequence>
<dbReference type="OrthoDB" id="10675249at2759"/>
<protein>
    <submittedName>
        <fullName evidence="2">Uncharacterized protein</fullName>
    </submittedName>
</protein>
<proteinExistence type="predicted"/>
<name>A0A316V751_9BASI</name>
<dbReference type="RefSeq" id="XP_025351597.1">
    <property type="nucleotide sequence ID" value="XM_025501976.1"/>
</dbReference>
<feature type="region of interest" description="Disordered" evidence="1">
    <location>
        <begin position="123"/>
        <end position="149"/>
    </location>
</feature>
<dbReference type="AlphaFoldDB" id="A0A316V751"/>
<dbReference type="InParanoid" id="A0A316V751"/>
<organism evidence="2 3">
    <name type="scientific">Meira miltonrushii</name>
    <dbReference type="NCBI Taxonomy" id="1280837"/>
    <lineage>
        <taxon>Eukaryota</taxon>
        <taxon>Fungi</taxon>
        <taxon>Dikarya</taxon>
        <taxon>Basidiomycota</taxon>
        <taxon>Ustilaginomycotina</taxon>
        <taxon>Exobasidiomycetes</taxon>
        <taxon>Exobasidiales</taxon>
        <taxon>Brachybasidiaceae</taxon>
        <taxon>Meira</taxon>
    </lineage>
</organism>
<keyword evidence="3" id="KW-1185">Reference proteome</keyword>
<evidence type="ECO:0000313" key="2">
    <source>
        <dbReference type="EMBL" id="PWN31295.1"/>
    </source>
</evidence>
<reference evidence="2 3" key="1">
    <citation type="journal article" date="2018" name="Mol. Biol. Evol.">
        <title>Broad Genomic Sampling Reveals a Smut Pathogenic Ancestry of the Fungal Clade Ustilaginomycotina.</title>
        <authorList>
            <person name="Kijpornyongpan T."/>
            <person name="Mondo S.J."/>
            <person name="Barry K."/>
            <person name="Sandor L."/>
            <person name="Lee J."/>
            <person name="Lipzen A."/>
            <person name="Pangilinan J."/>
            <person name="LaButti K."/>
            <person name="Hainaut M."/>
            <person name="Henrissat B."/>
            <person name="Grigoriev I.V."/>
            <person name="Spatafora J.W."/>
            <person name="Aime M.C."/>
        </authorList>
    </citation>
    <scope>NUCLEOTIDE SEQUENCE [LARGE SCALE GENOMIC DNA]</scope>
    <source>
        <strain evidence="2 3">MCA 3882</strain>
    </source>
</reference>